<dbReference type="SUPFAM" id="SSF49384">
    <property type="entry name" value="Carbohydrate-binding domain"/>
    <property type="match status" value="1"/>
</dbReference>
<dbReference type="Gene3D" id="2.60.40.680">
    <property type="match status" value="1"/>
</dbReference>
<accession>A0AAJ0XAA9</accession>
<sequence>MHDLFPLPLCLCGWRIIHFLGDSIMNKSVFALAGLLSTLAVPAVAFSATISALTPADPIEVGDQTQVNLRISGLGDFTAPTLGGFDLRVSYDDSVVSLTDVSFSTWLGGPDPSFPPEWDDTAAGSGSLYEVSLESTEFLDNLQPDAFLLATLYFEGVAQGTSDIDFSNVFLIGADAFASEIAVDELNPGSITVVPLPAAAWLFGSAVIGLAGIGWRRKAV</sequence>
<proteinExistence type="predicted"/>
<dbReference type="EMBL" id="NRSJ01000025">
    <property type="protein sequence ID" value="MBK1705649.1"/>
    <property type="molecule type" value="Genomic_DNA"/>
</dbReference>
<comment type="caution">
    <text evidence="2">The sequence shown here is derived from an EMBL/GenBank/DDBJ whole genome shotgun (WGS) entry which is preliminary data.</text>
</comment>
<name>A0AAJ0XAA9_9GAMM</name>
<dbReference type="AlphaFoldDB" id="A0AAJ0XAA9"/>
<reference evidence="2" key="2">
    <citation type="journal article" date="2020" name="Microorganisms">
        <title>Osmotic Adaptation and Compatible Solute Biosynthesis of Phototrophic Bacteria as Revealed from Genome Analyses.</title>
        <authorList>
            <person name="Imhoff J.F."/>
            <person name="Rahn T."/>
            <person name="Kunzel S."/>
            <person name="Keller A."/>
            <person name="Neulinger S.C."/>
        </authorList>
    </citation>
    <scope>NUCLEOTIDE SEQUENCE</scope>
    <source>
        <strain evidence="2">DSM 11080</strain>
    </source>
</reference>
<organism evidence="2 3">
    <name type="scientific">Halochromatium glycolicum</name>
    <dbReference type="NCBI Taxonomy" id="85075"/>
    <lineage>
        <taxon>Bacteria</taxon>
        <taxon>Pseudomonadati</taxon>
        <taxon>Pseudomonadota</taxon>
        <taxon>Gammaproteobacteria</taxon>
        <taxon>Chromatiales</taxon>
        <taxon>Chromatiaceae</taxon>
        <taxon>Halochromatium</taxon>
    </lineage>
</organism>
<dbReference type="CDD" id="cd08547">
    <property type="entry name" value="Type_II_cohesin"/>
    <property type="match status" value="1"/>
</dbReference>
<keyword evidence="1" id="KW-0472">Membrane</keyword>
<feature type="transmembrane region" description="Helical" evidence="1">
    <location>
        <begin position="29"/>
        <end position="53"/>
    </location>
</feature>
<reference evidence="2" key="1">
    <citation type="submission" date="2017-08" db="EMBL/GenBank/DDBJ databases">
        <authorList>
            <person name="Imhoff J.F."/>
            <person name="Rahn T."/>
            <person name="Kuenzel S."/>
            <person name="Neulinger S.C."/>
        </authorList>
    </citation>
    <scope>NUCLEOTIDE SEQUENCE</scope>
    <source>
        <strain evidence="2">DSM 11080</strain>
    </source>
</reference>
<dbReference type="InterPro" id="IPR008965">
    <property type="entry name" value="CBM2/CBM3_carb-bd_dom_sf"/>
</dbReference>
<evidence type="ECO:0008006" key="4">
    <source>
        <dbReference type="Google" id="ProtNLM"/>
    </source>
</evidence>
<protein>
    <recommendedName>
        <fullName evidence="4">Cohesin domain-containing protein</fullName>
    </recommendedName>
</protein>
<keyword evidence="1" id="KW-1133">Transmembrane helix</keyword>
<feature type="transmembrane region" description="Helical" evidence="1">
    <location>
        <begin position="198"/>
        <end position="215"/>
    </location>
</feature>
<evidence type="ECO:0000313" key="3">
    <source>
        <dbReference type="Proteomes" id="UP001296776"/>
    </source>
</evidence>
<gene>
    <name evidence="2" type="ORF">CKO40_14060</name>
</gene>
<evidence type="ECO:0000313" key="2">
    <source>
        <dbReference type="EMBL" id="MBK1705649.1"/>
    </source>
</evidence>
<keyword evidence="1" id="KW-0812">Transmembrane</keyword>
<dbReference type="Proteomes" id="UP001296776">
    <property type="component" value="Unassembled WGS sequence"/>
</dbReference>
<evidence type="ECO:0000256" key="1">
    <source>
        <dbReference type="SAM" id="Phobius"/>
    </source>
</evidence>
<keyword evidence="3" id="KW-1185">Reference proteome</keyword>
<dbReference type="GO" id="GO:0030246">
    <property type="term" value="F:carbohydrate binding"/>
    <property type="evidence" value="ECO:0007669"/>
    <property type="project" value="InterPro"/>
</dbReference>